<dbReference type="EMBL" id="QKYT01000014">
    <property type="protein sequence ID" value="RIA98545.1"/>
    <property type="molecule type" value="Genomic_DNA"/>
</dbReference>
<proteinExistence type="predicted"/>
<reference evidence="1 2" key="1">
    <citation type="submission" date="2018-06" db="EMBL/GenBank/DDBJ databases">
        <title>Comparative genomics reveals the genomic features of Rhizophagus irregularis, R. cerebriforme, R. diaphanum and Gigaspora rosea, and their symbiotic lifestyle signature.</title>
        <authorList>
            <person name="Morin E."/>
            <person name="San Clemente H."/>
            <person name="Chen E.C.H."/>
            <person name="De La Providencia I."/>
            <person name="Hainaut M."/>
            <person name="Kuo A."/>
            <person name="Kohler A."/>
            <person name="Murat C."/>
            <person name="Tang N."/>
            <person name="Roy S."/>
            <person name="Loubradou J."/>
            <person name="Henrissat B."/>
            <person name="Grigoriev I.V."/>
            <person name="Corradi N."/>
            <person name="Roux C."/>
            <person name="Martin F.M."/>
        </authorList>
    </citation>
    <scope>NUCLEOTIDE SEQUENCE [LARGE SCALE GENOMIC DNA]</scope>
    <source>
        <strain evidence="1 2">DAOM 227022</strain>
    </source>
</reference>
<comment type="caution">
    <text evidence="1">The sequence shown here is derived from an EMBL/GenBank/DDBJ whole genome shotgun (WGS) entry which is preliminary data.</text>
</comment>
<dbReference type="AlphaFoldDB" id="A0A397TPT3"/>
<protein>
    <submittedName>
        <fullName evidence="1">Uncharacterized protein</fullName>
    </submittedName>
</protein>
<dbReference type="OrthoDB" id="2380827at2759"/>
<keyword evidence="2" id="KW-1185">Reference proteome</keyword>
<evidence type="ECO:0000313" key="2">
    <source>
        <dbReference type="Proteomes" id="UP000265703"/>
    </source>
</evidence>
<organism evidence="1 2">
    <name type="scientific">Glomus cerebriforme</name>
    <dbReference type="NCBI Taxonomy" id="658196"/>
    <lineage>
        <taxon>Eukaryota</taxon>
        <taxon>Fungi</taxon>
        <taxon>Fungi incertae sedis</taxon>
        <taxon>Mucoromycota</taxon>
        <taxon>Glomeromycotina</taxon>
        <taxon>Glomeromycetes</taxon>
        <taxon>Glomerales</taxon>
        <taxon>Glomeraceae</taxon>
        <taxon>Glomus</taxon>
    </lineage>
</organism>
<accession>A0A397TPT3</accession>
<sequence>MMDQNLQLSENEGNEPFAFDFYSDGQSSLNVPHDNVNEFSMSDNLPIDEHVDYPATYSEEQYNDIPEQNPLSIMPPLVTFNGSDIIRFIIPGFQVVLIPMSSPLANLNNEDMQYQFQQDHPSVYSSSVNSSHSSQLNQEQIVDSSVDGIFSDGINIHNDPSTIINDNLQHHYQIQNSFDFESFSNFNNLRG</sequence>
<name>A0A397TPT3_9GLOM</name>
<evidence type="ECO:0000313" key="1">
    <source>
        <dbReference type="EMBL" id="RIA98545.1"/>
    </source>
</evidence>
<dbReference type="Proteomes" id="UP000265703">
    <property type="component" value="Unassembled WGS sequence"/>
</dbReference>
<gene>
    <name evidence="1" type="ORF">C1645_749631</name>
</gene>